<accession>A0ABT7MA68</accession>
<keyword evidence="3" id="KW-1185">Reference proteome</keyword>
<evidence type="ECO:0000313" key="2">
    <source>
        <dbReference type="EMBL" id="MDL5157545.1"/>
    </source>
</evidence>
<proteinExistence type="predicted"/>
<dbReference type="Gene3D" id="3.90.550.10">
    <property type="entry name" value="Spore Coat Polysaccharide Biosynthesis Protein SpsA, Chain A"/>
    <property type="match status" value="1"/>
</dbReference>
<dbReference type="Pfam" id="PF12804">
    <property type="entry name" value="NTP_transf_3"/>
    <property type="match status" value="1"/>
</dbReference>
<name>A0ABT7MA68_9PSEU</name>
<dbReference type="PANTHER" id="PTHR43777">
    <property type="entry name" value="MOLYBDENUM COFACTOR CYTIDYLYLTRANSFERASE"/>
    <property type="match status" value="1"/>
</dbReference>
<evidence type="ECO:0000259" key="1">
    <source>
        <dbReference type="Pfam" id="PF12804"/>
    </source>
</evidence>
<dbReference type="EMBL" id="JASVWF010000003">
    <property type="protein sequence ID" value="MDL5157545.1"/>
    <property type="molecule type" value="Genomic_DNA"/>
</dbReference>
<dbReference type="CDD" id="cd04182">
    <property type="entry name" value="GT_2_like_f"/>
    <property type="match status" value="1"/>
</dbReference>
<protein>
    <submittedName>
        <fullName evidence="2">Nucleotidyltransferase family protein</fullName>
    </submittedName>
</protein>
<feature type="domain" description="MobA-like NTP transferase" evidence="1">
    <location>
        <begin position="5"/>
        <end position="164"/>
    </location>
</feature>
<reference evidence="2 3" key="1">
    <citation type="submission" date="2023-06" db="EMBL/GenBank/DDBJ databases">
        <title>Actinomycetospora Odt1-22.</title>
        <authorList>
            <person name="Supong K."/>
        </authorList>
    </citation>
    <scope>NUCLEOTIDE SEQUENCE [LARGE SCALE GENOMIC DNA]</scope>
    <source>
        <strain evidence="2 3">Odt1-22</strain>
    </source>
</reference>
<dbReference type="SUPFAM" id="SSF53448">
    <property type="entry name" value="Nucleotide-diphospho-sugar transferases"/>
    <property type="match status" value="1"/>
</dbReference>
<dbReference type="InterPro" id="IPR029044">
    <property type="entry name" value="Nucleotide-diphossugar_trans"/>
</dbReference>
<evidence type="ECO:0000313" key="3">
    <source>
        <dbReference type="Proteomes" id="UP001231924"/>
    </source>
</evidence>
<sequence>MTVAGLLLAAGAGRRMGTPKALVVLDGEPLVVRALRALRDGGSSPRVVVVGAAADQVSAVVRAADPDAVVVRASAWERGMGESLRAGLGALPDGVDAALVLLVDTPGIGAEALARVAAAATPEGIVRGAYEGRPGHPVVFGRDHLAAVAAAAHDDVGARGYLAGRDDVAAVEVGDVATRDDVDTPADLARLSPTRAQEG</sequence>
<comment type="caution">
    <text evidence="2">The sequence shown here is derived from an EMBL/GenBank/DDBJ whole genome shotgun (WGS) entry which is preliminary data.</text>
</comment>
<organism evidence="2 3">
    <name type="scientific">Actinomycetospora termitidis</name>
    <dbReference type="NCBI Taxonomy" id="3053470"/>
    <lineage>
        <taxon>Bacteria</taxon>
        <taxon>Bacillati</taxon>
        <taxon>Actinomycetota</taxon>
        <taxon>Actinomycetes</taxon>
        <taxon>Pseudonocardiales</taxon>
        <taxon>Pseudonocardiaceae</taxon>
        <taxon>Actinomycetospora</taxon>
    </lineage>
</organism>
<dbReference type="PANTHER" id="PTHR43777:SF1">
    <property type="entry name" value="MOLYBDENUM COFACTOR CYTIDYLYLTRANSFERASE"/>
    <property type="match status" value="1"/>
</dbReference>
<dbReference type="RefSeq" id="WP_286053975.1">
    <property type="nucleotide sequence ID" value="NZ_JASVWF010000003.1"/>
</dbReference>
<gene>
    <name evidence="2" type="ORF">QRT03_16385</name>
</gene>
<dbReference type="Proteomes" id="UP001231924">
    <property type="component" value="Unassembled WGS sequence"/>
</dbReference>
<dbReference type="InterPro" id="IPR025877">
    <property type="entry name" value="MobA-like_NTP_Trfase"/>
</dbReference>